<keyword evidence="5" id="KW-1185">Reference proteome</keyword>
<proteinExistence type="predicted"/>
<dbReference type="Pfam" id="PF01551">
    <property type="entry name" value="Peptidase_M23"/>
    <property type="match status" value="1"/>
</dbReference>
<organism evidence="4 5">
    <name type="scientific">Anaerofilum hominis</name>
    <dbReference type="NCBI Taxonomy" id="2763016"/>
    <lineage>
        <taxon>Bacteria</taxon>
        <taxon>Bacillati</taxon>
        <taxon>Bacillota</taxon>
        <taxon>Clostridia</taxon>
        <taxon>Eubacteriales</taxon>
        <taxon>Oscillospiraceae</taxon>
        <taxon>Anaerofilum</taxon>
    </lineage>
</organism>
<dbReference type="InterPro" id="IPR016047">
    <property type="entry name" value="M23ase_b-sheet_dom"/>
</dbReference>
<keyword evidence="2" id="KW-0472">Membrane</keyword>
<dbReference type="PANTHER" id="PTHR21666:SF270">
    <property type="entry name" value="MUREIN HYDROLASE ACTIVATOR ENVC"/>
    <property type="match status" value="1"/>
</dbReference>
<dbReference type="CDD" id="cd12797">
    <property type="entry name" value="M23_peptidase"/>
    <property type="match status" value="1"/>
</dbReference>
<evidence type="ECO:0000256" key="1">
    <source>
        <dbReference type="SAM" id="MobiDB-lite"/>
    </source>
</evidence>
<reference evidence="4" key="1">
    <citation type="submission" date="2020-08" db="EMBL/GenBank/DDBJ databases">
        <title>Genome public.</title>
        <authorList>
            <person name="Liu C."/>
            <person name="Sun Q."/>
        </authorList>
    </citation>
    <scope>NUCLEOTIDE SEQUENCE</scope>
    <source>
        <strain evidence="4">BX8</strain>
    </source>
</reference>
<feature type="region of interest" description="Disordered" evidence="1">
    <location>
        <begin position="1"/>
        <end position="20"/>
    </location>
</feature>
<evidence type="ECO:0000313" key="4">
    <source>
        <dbReference type="EMBL" id="MBC5579999.1"/>
    </source>
</evidence>
<dbReference type="Gene3D" id="2.70.70.10">
    <property type="entry name" value="Glucose Permease (Domain IIA)"/>
    <property type="match status" value="1"/>
</dbReference>
<dbReference type="EMBL" id="JACONZ010000001">
    <property type="protein sequence ID" value="MBC5579999.1"/>
    <property type="molecule type" value="Genomic_DNA"/>
</dbReference>
<evidence type="ECO:0000259" key="3">
    <source>
        <dbReference type="Pfam" id="PF01551"/>
    </source>
</evidence>
<dbReference type="Proteomes" id="UP000659630">
    <property type="component" value="Unassembled WGS sequence"/>
</dbReference>
<comment type="caution">
    <text evidence="4">The sequence shown here is derived from an EMBL/GenBank/DDBJ whole genome shotgun (WGS) entry which is preliminary data.</text>
</comment>
<evidence type="ECO:0000313" key="5">
    <source>
        <dbReference type="Proteomes" id="UP000659630"/>
    </source>
</evidence>
<keyword evidence="2" id="KW-1133">Transmembrane helix</keyword>
<accession>A0A923KX38</accession>
<dbReference type="SUPFAM" id="SSF51261">
    <property type="entry name" value="Duplicated hybrid motif"/>
    <property type="match status" value="1"/>
</dbReference>
<keyword evidence="2" id="KW-0812">Transmembrane</keyword>
<dbReference type="InterPro" id="IPR050570">
    <property type="entry name" value="Cell_wall_metabolism_enzyme"/>
</dbReference>
<feature type="domain" description="M23ase beta-sheet core" evidence="3">
    <location>
        <begin position="176"/>
        <end position="270"/>
    </location>
</feature>
<sequence>MDAWVKEGEEEKKSGEQAAGQKQIFRAAGAKTGRGGEDKVSPILTVQLLFCLCVVAFVLVMRFASPDFFAQMGKRYGEMLTQGVSLTSSGELFRFASAGVESLQEKLRRAVEQLGAEKPDSALGQGGQYEVTHAEYLKTVTLAGYVLSDKPAMPVQGTLTSPFGYRVHPITGKTDFHTGVDLAAPLGTPAAAVWPGVVAETGFDDINGNYVKVIHSGSVCTTYNHLSQISVKTGQSLKRGETVGLVGSTGVSTGPHLHFELLIDGVRVDPAAALGL</sequence>
<feature type="transmembrane region" description="Helical" evidence="2">
    <location>
        <begin position="43"/>
        <end position="65"/>
    </location>
</feature>
<dbReference type="AlphaFoldDB" id="A0A923KX38"/>
<protein>
    <submittedName>
        <fullName evidence="4">M23 family metallopeptidase</fullName>
    </submittedName>
</protein>
<dbReference type="InterPro" id="IPR011055">
    <property type="entry name" value="Dup_hybrid_motif"/>
</dbReference>
<dbReference type="PANTHER" id="PTHR21666">
    <property type="entry name" value="PEPTIDASE-RELATED"/>
    <property type="match status" value="1"/>
</dbReference>
<evidence type="ECO:0000256" key="2">
    <source>
        <dbReference type="SAM" id="Phobius"/>
    </source>
</evidence>
<name>A0A923KX38_9FIRM</name>
<feature type="compositionally biased region" description="Basic and acidic residues" evidence="1">
    <location>
        <begin position="1"/>
        <end position="15"/>
    </location>
</feature>
<dbReference type="GO" id="GO:0004222">
    <property type="term" value="F:metalloendopeptidase activity"/>
    <property type="evidence" value="ECO:0007669"/>
    <property type="project" value="TreeGrafter"/>
</dbReference>
<dbReference type="RefSeq" id="WP_186886377.1">
    <property type="nucleotide sequence ID" value="NZ_JACONZ010000001.1"/>
</dbReference>
<gene>
    <name evidence="4" type="ORF">H8S23_00590</name>
</gene>